<dbReference type="InterPro" id="IPR000060">
    <property type="entry name" value="BCCT_transptr"/>
</dbReference>
<feature type="transmembrane region" description="Helical" evidence="9">
    <location>
        <begin position="257"/>
        <end position="277"/>
    </location>
</feature>
<gene>
    <name evidence="10" type="ORF">SAMN05421743_103248</name>
</gene>
<feature type="transmembrane region" description="Helical" evidence="9">
    <location>
        <begin position="185"/>
        <end position="207"/>
    </location>
</feature>
<dbReference type="GO" id="GO:0022857">
    <property type="term" value="F:transmembrane transporter activity"/>
    <property type="evidence" value="ECO:0007669"/>
    <property type="project" value="InterPro"/>
</dbReference>
<evidence type="ECO:0000256" key="1">
    <source>
        <dbReference type="ARBA" id="ARBA00004651"/>
    </source>
</evidence>
<evidence type="ECO:0000256" key="6">
    <source>
        <dbReference type="ARBA" id="ARBA00022989"/>
    </source>
</evidence>
<dbReference type="RefSeq" id="WP_093043180.1">
    <property type="nucleotide sequence ID" value="NZ_FNQR01000003.1"/>
</dbReference>
<evidence type="ECO:0000313" key="11">
    <source>
        <dbReference type="Proteomes" id="UP000198584"/>
    </source>
</evidence>
<feature type="transmembrane region" description="Helical" evidence="9">
    <location>
        <begin position="344"/>
        <end position="367"/>
    </location>
</feature>
<evidence type="ECO:0000256" key="7">
    <source>
        <dbReference type="ARBA" id="ARBA00023136"/>
    </source>
</evidence>
<dbReference type="AlphaFoldDB" id="A0A1H3ZHY6"/>
<feature type="region of interest" description="Disordered" evidence="8">
    <location>
        <begin position="495"/>
        <end position="514"/>
    </location>
</feature>
<keyword evidence="6 9" id="KW-1133">Transmembrane helix</keyword>
<dbReference type="Proteomes" id="UP000198584">
    <property type="component" value="Unassembled WGS sequence"/>
</dbReference>
<keyword evidence="3" id="KW-0813">Transport</keyword>
<feature type="transmembrane region" description="Helical" evidence="9">
    <location>
        <begin position="134"/>
        <end position="155"/>
    </location>
</feature>
<dbReference type="PANTHER" id="PTHR30047">
    <property type="entry name" value="HIGH-AFFINITY CHOLINE TRANSPORT PROTEIN-RELATED"/>
    <property type="match status" value="1"/>
</dbReference>
<evidence type="ECO:0000256" key="5">
    <source>
        <dbReference type="ARBA" id="ARBA00022692"/>
    </source>
</evidence>
<evidence type="ECO:0000256" key="8">
    <source>
        <dbReference type="SAM" id="MobiDB-lite"/>
    </source>
</evidence>
<dbReference type="STRING" id="571932.SAMN05421743_103248"/>
<keyword evidence="11" id="KW-1185">Reference proteome</keyword>
<feature type="transmembrane region" description="Helical" evidence="9">
    <location>
        <begin position="44"/>
        <end position="64"/>
    </location>
</feature>
<keyword evidence="5 9" id="KW-0812">Transmembrane</keyword>
<sequence>MKNATSVFWYGLAVCGLFVLWGVVAPEHLKTVTSDITGAISTRFGWYYLLIIVVMLVFCVYLIFSRFNHIKLGKEDDQPDFNLPTWFAMLFSAGMGMGLVFWTTAEPISHAFNKSPVAPEGSPEAIKQALQYSFFHWGIHAWAVYAIVALVLAYFKFHKGYPGLISATLVPLFGEKQMQGIAGKLIDILAVVATVVGVAATLGFGSAQINEGLAFLFDTPSNFSSQLIILVISTALFIFSAWSGLSKGIKYLSNINMILGFALMVLLLIVGPTIYILNMFTNSLGGYITNFFEMSFRIAPLNEGNRSWIDGWTIFYWAWWISWSPFVGIFIARISKGRTIKEFMLGVLFVPAIVCFIFFAVFGVSALDIQQQGIDVISDYPMETATFATLQHYPIGEFMSLLTIIVIAIFFITSADSATFVLGMLSTSGSLNPSGSVKILWGLCLSAMAAIIVYFGGTQGLQNVLIIAALPFSVVILMMGYSFFRAANKEVVSKRSKKRKQTKGTTSPPRTESL</sequence>
<feature type="transmembrane region" description="Helical" evidence="9">
    <location>
        <begin position="437"/>
        <end position="457"/>
    </location>
</feature>
<feature type="transmembrane region" description="Helical" evidence="9">
    <location>
        <begin position="7"/>
        <end position="24"/>
    </location>
</feature>
<comment type="similarity">
    <text evidence="2">Belongs to the BCCT transporter (TC 2.A.15) family.</text>
</comment>
<comment type="subcellular location">
    <subcellularLocation>
        <location evidence="1">Cell membrane</location>
        <topology evidence="1">Multi-pass membrane protein</topology>
    </subcellularLocation>
</comment>
<proteinExistence type="inferred from homology"/>
<feature type="transmembrane region" description="Helical" evidence="9">
    <location>
        <begin position="85"/>
        <end position="105"/>
    </location>
</feature>
<feature type="transmembrane region" description="Helical" evidence="9">
    <location>
        <begin position="227"/>
        <end position="245"/>
    </location>
</feature>
<keyword evidence="4" id="KW-1003">Cell membrane</keyword>
<dbReference type="EMBL" id="FNQR01000003">
    <property type="protein sequence ID" value="SEA23178.1"/>
    <property type="molecule type" value="Genomic_DNA"/>
</dbReference>
<feature type="transmembrane region" description="Helical" evidence="9">
    <location>
        <begin position="314"/>
        <end position="332"/>
    </location>
</feature>
<dbReference type="Pfam" id="PF02028">
    <property type="entry name" value="BCCT"/>
    <property type="match status" value="1"/>
</dbReference>
<feature type="transmembrane region" description="Helical" evidence="9">
    <location>
        <begin position="463"/>
        <end position="484"/>
    </location>
</feature>
<evidence type="ECO:0000256" key="9">
    <source>
        <dbReference type="SAM" id="Phobius"/>
    </source>
</evidence>
<accession>A0A1H3ZHY6</accession>
<evidence type="ECO:0000256" key="3">
    <source>
        <dbReference type="ARBA" id="ARBA00022448"/>
    </source>
</evidence>
<dbReference type="PROSITE" id="PS01303">
    <property type="entry name" value="BCCT"/>
    <property type="match status" value="1"/>
</dbReference>
<name>A0A1H3ZHY6_9BACI</name>
<dbReference type="OrthoDB" id="9775735at2"/>
<organism evidence="10 11">
    <name type="scientific">Thalassobacillus cyri</name>
    <dbReference type="NCBI Taxonomy" id="571932"/>
    <lineage>
        <taxon>Bacteria</taxon>
        <taxon>Bacillati</taxon>
        <taxon>Bacillota</taxon>
        <taxon>Bacilli</taxon>
        <taxon>Bacillales</taxon>
        <taxon>Bacillaceae</taxon>
        <taxon>Thalassobacillus</taxon>
    </lineage>
</organism>
<dbReference type="PANTHER" id="PTHR30047:SF7">
    <property type="entry name" value="HIGH-AFFINITY CHOLINE TRANSPORT PROTEIN"/>
    <property type="match status" value="1"/>
</dbReference>
<evidence type="ECO:0000256" key="4">
    <source>
        <dbReference type="ARBA" id="ARBA00022475"/>
    </source>
</evidence>
<reference evidence="10 11" key="1">
    <citation type="submission" date="2016-10" db="EMBL/GenBank/DDBJ databases">
        <authorList>
            <person name="de Groot N.N."/>
        </authorList>
    </citation>
    <scope>NUCLEOTIDE SEQUENCE [LARGE SCALE GENOMIC DNA]</scope>
    <source>
        <strain evidence="10 11">CCM7597</strain>
    </source>
</reference>
<keyword evidence="7 9" id="KW-0472">Membrane</keyword>
<feature type="transmembrane region" description="Helical" evidence="9">
    <location>
        <begin position="398"/>
        <end position="425"/>
    </location>
</feature>
<evidence type="ECO:0000313" key="10">
    <source>
        <dbReference type="EMBL" id="SEA23178.1"/>
    </source>
</evidence>
<evidence type="ECO:0000256" key="2">
    <source>
        <dbReference type="ARBA" id="ARBA00005658"/>
    </source>
</evidence>
<protein>
    <submittedName>
        <fullName evidence="10">Glycine betaine transporter</fullName>
    </submittedName>
</protein>
<dbReference type="NCBIfam" id="TIGR00842">
    <property type="entry name" value="bcct"/>
    <property type="match status" value="1"/>
</dbReference>
<dbReference type="InterPro" id="IPR018093">
    <property type="entry name" value="BCCT_CS"/>
</dbReference>
<dbReference type="GO" id="GO:0005886">
    <property type="term" value="C:plasma membrane"/>
    <property type="evidence" value="ECO:0007669"/>
    <property type="project" value="UniProtKB-SubCell"/>
</dbReference>